<name>A0A2Z7AKA4_9LAMI</name>
<feature type="region of interest" description="Disordered" evidence="1">
    <location>
        <begin position="1"/>
        <end position="25"/>
    </location>
</feature>
<evidence type="ECO:0000256" key="1">
    <source>
        <dbReference type="SAM" id="MobiDB-lite"/>
    </source>
</evidence>
<dbReference type="EMBL" id="KV016391">
    <property type="protein sequence ID" value="KZV19659.1"/>
    <property type="molecule type" value="Genomic_DNA"/>
</dbReference>
<gene>
    <name evidence="2" type="ORF">F511_41896</name>
</gene>
<accession>A0A2Z7AKA4</accession>
<evidence type="ECO:0000313" key="2">
    <source>
        <dbReference type="EMBL" id="KZV19659.1"/>
    </source>
</evidence>
<feature type="compositionally biased region" description="Basic and acidic residues" evidence="1">
    <location>
        <begin position="93"/>
        <end position="103"/>
    </location>
</feature>
<organism evidence="2 3">
    <name type="scientific">Dorcoceras hygrometricum</name>
    <dbReference type="NCBI Taxonomy" id="472368"/>
    <lineage>
        <taxon>Eukaryota</taxon>
        <taxon>Viridiplantae</taxon>
        <taxon>Streptophyta</taxon>
        <taxon>Embryophyta</taxon>
        <taxon>Tracheophyta</taxon>
        <taxon>Spermatophyta</taxon>
        <taxon>Magnoliopsida</taxon>
        <taxon>eudicotyledons</taxon>
        <taxon>Gunneridae</taxon>
        <taxon>Pentapetalae</taxon>
        <taxon>asterids</taxon>
        <taxon>lamiids</taxon>
        <taxon>Lamiales</taxon>
        <taxon>Gesneriaceae</taxon>
        <taxon>Didymocarpoideae</taxon>
        <taxon>Trichosporeae</taxon>
        <taxon>Loxocarpinae</taxon>
        <taxon>Dorcoceras</taxon>
    </lineage>
</organism>
<proteinExistence type="predicted"/>
<feature type="region of interest" description="Disordered" evidence="1">
    <location>
        <begin position="75"/>
        <end position="103"/>
    </location>
</feature>
<dbReference type="Proteomes" id="UP000250235">
    <property type="component" value="Unassembled WGS sequence"/>
</dbReference>
<sequence length="103" mass="11598">MLVGITRMFERQSEHSGKSHEEDLAERFRKQGPKEFAWLNLNRTVRPSITCLGNLDGKPMKISWMEFPRRDGRNKFRRATAASEADSNGGGDGEGRRESGGVC</sequence>
<protein>
    <submittedName>
        <fullName evidence="2">Uncharacterized protein</fullName>
    </submittedName>
</protein>
<evidence type="ECO:0000313" key="3">
    <source>
        <dbReference type="Proteomes" id="UP000250235"/>
    </source>
</evidence>
<keyword evidence="3" id="KW-1185">Reference proteome</keyword>
<feature type="compositionally biased region" description="Basic and acidic residues" evidence="1">
    <location>
        <begin position="8"/>
        <end position="25"/>
    </location>
</feature>
<reference evidence="2 3" key="1">
    <citation type="journal article" date="2015" name="Proc. Natl. Acad. Sci. U.S.A.">
        <title>The resurrection genome of Boea hygrometrica: A blueprint for survival of dehydration.</title>
        <authorList>
            <person name="Xiao L."/>
            <person name="Yang G."/>
            <person name="Zhang L."/>
            <person name="Yang X."/>
            <person name="Zhao S."/>
            <person name="Ji Z."/>
            <person name="Zhou Q."/>
            <person name="Hu M."/>
            <person name="Wang Y."/>
            <person name="Chen M."/>
            <person name="Xu Y."/>
            <person name="Jin H."/>
            <person name="Xiao X."/>
            <person name="Hu G."/>
            <person name="Bao F."/>
            <person name="Hu Y."/>
            <person name="Wan P."/>
            <person name="Li L."/>
            <person name="Deng X."/>
            <person name="Kuang T."/>
            <person name="Xiang C."/>
            <person name="Zhu J.K."/>
            <person name="Oliver M.J."/>
            <person name="He Y."/>
        </authorList>
    </citation>
    <scope>NUCLEOTIDE SEQUENCE [LARGE SCALE GENOMIC DNA]</scope>
    <source>
        <strain evidence="3">cv. XS01</strain>
    </source>
</reference>
<dbReference type="AlphaFoldDB" id="A0A2Z7AKA4"/>